<sequence>MEPPPPSLLSPAMEALKAMAKYKLRSFETSMNSHIPLLQSTKSLPSPDVVLIGDSMIERMLTTACCGPNLVSSWPSKTMLLDGNSKRLQGGLVMNLGVGGDKIQNVAYRLVGDPTRGLRSVADMLTERKSVRLWVLQVGTNNLSRKKGLGDRDVDALKKLVEALLEIGRDDCKVLVTGIFLRKDIPWENIEKANESIQRVVDEVNKGGLANGGERVTWLPAAGEVKEEHLVDHVHLSEEGYRQWIGGLLAGEIVKIYREVSQKQGK</sequence>
<dbReference type="InterPro" id="IPR036514">
    <property type="entry name" value="SGNH_hydro_sf"/>
</dbReference>
<feature type="domain" description="SGNH hydrolase-type esterase" evidence="1">
    <location>
        <begin position="52"/>
        <end position="242"/>
    </location>
</feature>
<dbReference type="AlphaFoldDB" id="A0AAN6W1Q5"/>
<organism evidence="2 3">
    <name type="scientific">Triangularia setosa</name>
    <dbReference type="NCBI Taxonomy" id="2587417"/>
    <lineage>
        <taxon>Eukaryota</taxon>
        <taxon>Fungi</taxon>
        <taxon>Dikarya</taxon>
        <taxon>Ascomycota</taxon>
        <taxon>Pezizomycotina</taxon>
        <taxon>Sordariomycetes</taxon>
        <taxon>Sordariomycetidae</taxon>
        <taxon>Sordariales</taxon>
        <taxon>Podosporaceae</taxon>
        <taxon>Triangularia</taxon>
    </lineage>
</organism>
<dbReference type="GO" id="GO:0016787">
    <property type="term" value="F:hydrolase activity"/>
    <property type="evidence" value="ECO:0007669"/>
    <property type="project" value="UniProtKB-KW"/>
</dbReference>
<dbReference type="Gene3D" id="3.40.50.1110">
    <property type="entry name" value="SGNH hydrolase"/>
    <property type="match status" value="1"/>
</dbReference>
<protein>
    <submittedName>
        <fullName evidence="2">SGNH hydrolase-type esterase domain-containing protein</fullName>
    </submittedName>
</protein>
<name>A0AAN6W1Q5_9PEZI</name>
<comment type="caution">
    <text evidence="2">The sequence shown here is derived from an EMBL/GenBank/DDBJ whole genome shotgun (WGS) entry which is preliminary data.</text>
</comment>
<dbReference type="InterPro" id="IPR013830">
    <property type="entry name" value="SGNH_hydro"/>
</dbReference>
<evidence type="ECO:0000313" key="3">
    <source>
        <dbReference type="Proteomes" id="UP001302321"/>
    </source>
</evidence>
<dbReference type="Pfam" id="PF13472">
    <property type="entry name" value="Lipase_GDSL_2"/>
    <property type="match status" value="1"/>
</dbReference>
<reference evidence="2" key="2">
    <citation type="submission" date="2023-05" db="EMBL/GenBank/DDBJ databases">
        <authorList>
            <consortium name="Lawrence Berkeley National Laboratory"/>
            <person name="Steindorff A."/>
            <person name="Hensen N."/>
            <person name="Bonometti L."/>
            <person name="Westerberg I."/>
            <person name="Brannstrom I.O."/>
            <person name="Guillou S."/>
            <person name="Cros-Aarteil S."/>
            <person name="Calhoun S."/>
            <person name="Haridas S."/>
            <person name="Kuo A."/>
            <person name="Mondo S."/>
            <person name="Pangilinan J."/>
            <person name="Riley R."/>
            <person name="Labutti K."/>
            <person name="Andreopoulos B."/>
            <person name="Lipzen A."/>
            <person name="Chen C."/>
            <person name="Yanf M."/>
            <person name="Daum C."/>
            <person name="Ng V."/>
            <person name="Clum A."/>
            <person name="Ohm R."/>
            <person name="Martin F."/>
            <person name="Silar P."/>
            <person name="Natvig D."/>
            <person name="Lalanne C."/>
            <person name="Gautier V."/>
            <person name="Ament-Velasquez S.L."/>
            <person name="Kruys A."/>
            <person name="Hutchinson M.I."/>
            <person name="Powell A.J."/>
            <person name="Barry K."/>
            <person name="Miller A.N."/>
            <person name="Grigoriev I.V."/>
            <person name="Debuchy R."/>
            <person name="Gladieux P."/>
            <person name="Thoren M.H."/>
            <person name="Johannesson H."/>
        </authorList>
    </citation>
    <scope>NUCLEOTIDE SEQUENCE</scope>
    <source>
        <strain evidence="2">CBS 892.96</strain>
    </source>
</reference>
<reference evidence="2" key="1">
    <citation type="journal article" date="2023" name="Mol. Phylogenet. Evol.">
        <title>Genome-scale phylogeny and comparative genomics of the fungal order Sordariales.</title>
        <authorList>
            <person name="Hensen N."/>
            <person name="Bonometti L."/>
            <person name="Westerberg I."/>
            <person name="Brannstrom I.O."/>
            <person name="Guillou S."/>
            <person name="Cros-Aarteil S."/>
            <person name="Calhoun S."/>
            <person name="Haridas S."/>
            <person name="Kuo A."/>
            <person name="Mondo S."/>
            <person name="Pangilinan J."/>
            <person name="Riley R."/>
            <person name="LaButti K."/>
            <person name="Andreopoulos B."/>
            <person name="Lipzen A."/>
            <person name="Chen C."/>
            <person name="Yan M."/>
            <person name="Daum C."/>
            <person name="Ng V."/>
            <person name="Clum A."/>
            <person name="Steindorff A."/>
            <person name="Ohm R.A."/>
            <person name="Martin F."/>
            <person name="Silar P."/>
            <person name="Natvig D.O."/>
            <person name="Lalanne C."/>
            <person name="Gautier V."/>
            <person name="Ament-Velasquez S.L."/>
            <person name="Kruys A."/>
            <person name="Hutchinson M.I."/>
            <person name="Powell A.J."/>
            <person name="Barry K."/>
            <person name="Miller A.N."/>
            <person name="Grigoriev I.V."/>
            <person name="Debuchy R."/>
            <person name="Gladieux P."/>
            <person name="Hiltunen Thoren M."/>
            <person name="Johannesson H."/>
        </authorList>
    </citation>
    <scope>NUCLEOTIDE SEQUENCE</scope>
    <source>
        <strain evidence="2">CBS 892.96</strain>
    </source>
</reference>
<keyword evidence="2" id="KW-0378">Hydrolase</keyword>
<evidence type="ECO:0000259" key="1">
    <source>
        <dbReference type="Pfam" id="PF13472"/>
    </source>
</evidence>
<evidence type="ECO:0000313" key="2">
    <source>
        <dbReference type="EMBL" id="KAK4172112.1"/>
    </source>
</evidence>
<keyword evidence="3" id="KW-1185">Reference proteome</keyword>
<accession>A0AAN6W1Q5</accession>
<dbReference type="SUPFAM" id="SSF52266">
    <property type="entry name" value="SGNH hydrolase"/>
    <property type="match status" value="1"/>
</dbReference>
<gene>
    <name evidence="2" type="ORF">QBC36DRAFT_338645</name>
</gene>
<proteinExistence type="predicted"/>
<dbReference type="EMBL" id="MU866464">
    <property type="protein sequence ID" value="KAK4172112.1"/>
    <property type="molecule type" value="Genomic_DNA"/>
</dbReference>
<dbReference type="Proteomes" id="UP001302321">
    <property type="component" value="Unassembled WGS sequence"/>
</dbReference>